<name>A0A5D0CU58_9BACL</name>
<dbReference type="EMBL" id="VSDO01000002">
    <property type="protein sequence ID" value="TYA13521.1"/>
    <property type="molecule type" value="Genomic_DNA"/>
</dbReference>
<dbReference type="Proteomes" id="UP000325218">
    <property type="component" value="Unassembled WGS sequence"/>
</dbReference>
<evidence type="ECO:0000256" key="1">
    <source>
        <dbReference type="SAM" id="MobiDB-lite"/>
    </source>
</evidence>
<dbReference type="AlphaFoldDB" id="A0A5D0CU58"/>
<dbReference type="RefSeq" id="WP_148452280.1">
    <property type="nucleotide sequence ID" value="NZ_VSDO01000002.1"/>
</dbReference>
<dbReference type="OrthoDB" id="2185101at2"/>
<protein>
    <submittedName>
        <fullName evidence="2">Histidine phosphatase family protein</fullName>
    </submittedName>
</protein>
<dbReference type="Gene3D" id="3.40.50.1240">
    <property type="entry name" value="Phosphoglycerate mutase-like"/>
    <property type="match status" value="1"/>
</dbReference>
<reference evidence="2 3" key="1">
    <citation type="submission" date="2019-08" db="EMBL/GenBank/DDBJ databases">
        <title>Genome sequencing of Paenibacillus faecis DSM 23593(T).</title>
        <authorList>
            <person name="Kook J.-K."/>
            <person name="Park S.-N."/>
            <person name="Lim Y.K."/>
        </authorList>
    </citation>
    <scope>NUCLEOTIDE SEQUENCE [LARGE SCALE GENOMIC DNA]</scope>
    <source>
        <strain evidence="2 3">DSM 23593</strain>
    </source>
</reference>
<accession>A0A5D0CU58</accession>
<dbReference type="SUPFAM" id="SSF53254">
    <property type="entry name" value="Phosphoglycerate mutase-like"/>
    <property type="match status" value="1"/>
</dbReference>
<evidence type="ECO:0000313" key="3">
    <source>
        <dbReference type="Proteomes" id="UP000325218"/>
    </source>
</evidence>
<dbReference type="InterPro" id="IPR013078">
    <property type="entry name" value="His_Pase_superF_clade-1"/>
</dbReference>
<organism evidence="2 3">
    <name type="scientific">Paenibacillus faecis</name>
    <dbReference type="NCBI Taxonomy" id="862114"/>
    <lineage>
        <taxon>Bacteria</taxon>
        <taxon>Bacillati</taxon>
        <taxon>Bacillota</taxon>
        <taxon>Bacilli</taxon>
        <taxon>Bacillales</taxon>
        <taxon>Paenibacillaceae</taxon>
        <taxon>Paenibacillus</taxon>
    </lineage>
</organism>
<dbReference type="Pfam" id="PF00300">
    <property type="entry name" value="His_Phos_1"/>
    <property type="match status" value="1"/>
</dbReference>
<evidence type="ECO:0000313" key="2">
    <source>
        <dbReference type="EMBL" id="TYA13521.1"/>
    </source>
</evidence>
<comment type="caution">
    <text evidence="2">The sequence shown here is derived from an EMBL/GenBank/DDBJ whole genome shotgun (WGS) entry which is preliminary data.</text>
</comment>
<keyword evidence="3" id="KW-1185">Reference proteome</keyword>
<gene>
    <name evidence="2" type="ORF">FRY98_12810</name>
</gene>
<sequence>MLFENSSFAFPEGESNEEAQKRATKVILNILNKYEGKNIVIGTHGDIMTLMMNHFDPQYDYQFWRTTTMPDIYKAVFQGQKLVSTTRLWEKMLR</sequence>
<dbReference type="InterPro" id="IPR029033">
    <property type="entry name" value="His_PPase_superfam"/>
</dbReference>
<proteinExistence type="predicted"/>
<feature type="region of interest" description="Disordered" evidence="1">
    <location>
        <begin position="1"/>
        <end position="20"/>
    </location>
</feature>